<gene>
    <name evidence="1" type="ORF">V6N11_032108</name>
</gene>
<proteinExistence type="predicted"/>
<evidence type="ECO:0000313" key="1">
    <source>
        <dbReference type="EMBL" id="KAK9030692.1"/>
    </source>
</evidence>
<dbReference type="Proteomes" id="UP001396334">
    <property type="component" value="Unassembled WGS sequence"/>
</dbReference>
<keyword evidence="2" id="KW-1185">Reference proteome</keyword>
<protein>
    <submittedName>
        <fullName evidence="1">Uncharacterized protein</fullName>
    </submittedName>
</protein>
<name>A0ABR2SZY5_9ROSI</name>
<sequence length="146" mass="16110">MEIEYVRAGNGGRRWDLRGTTVLPRHGWVDDRNMQLRQPTGDPTGRRDASIMLANQSTSAAAASTDTSSGSAINSSLCSRSWCLNFWIKASALSFMSTDGILSGLFRGPAAAFFSSRLYLLLRHRHFALQTWSSAGMDMSHSFSSW</sequence>
<accession>A0ABR2SZY5</accession>
<evidence type="ECO:0000313" key="2">
    <source>
        <dbReference type="Proteomes" id="UP001396334"/>
    </source>
</evidence>
<dbReference type="EMBL" id="JBBPBN010000010">
    <property type="protein sequence ID" value="KAK9030692.1"/>
    <property type="molecule type" value="Genomic_DNA"/>
</dbReference>
<organism evidence="1 2">
    <name type="scientific">Hibiscus sabdariffa</name>
    <name type="common">roselle</name>
    <dbReference type="NCBI Taxonomy" id="183260"/>
    <lineage>
        <taxon>Eukaryota</taxon>
        <taxon>Viridiplantae</taxon>
        <taxon>Streptophyta</taxon>
        <taxon>Embryophyta</taxon>
        <taxon>Tracheophyta</taxon>
        <taxon>Spermatophyta</taxon>
        <taxon>Magnoliopsida</taxon>
        <taxon>eudicotyledons</taxon>
        <taxon>Gunneridae</taxon>
        <taxon>Pentapetalae</taxon>
        <taxon>rosids</taxon>
        <taxon>malvids</taxon>
        <taxon>Malvales</taxon>
        <taxon>Malvaceae</taxon>
        <taxon>Malvoideae</taxon>
        <taxon>Hibiscus</taxon>
    </lineage>
</organism>
<reference evidence="1 2" key="1">
    <citation type="journal article" date="2024" name="G3 (Bethesda)">
        <title>Genome assembly of Hibiscus sabdariffa L. provides insights into metabolisms of medicinal natural products.</title>
        <authorList>
            <person name="Kim T."/>
        </authorList>
    </citation>
    <scope>NUCLEOTIDE SEQUENCE [LARGE SCALE GENOMIC DNA]</scope>
    <source>
        <strain evidence="1">TK-2024</strain>
        <tissue evidence="1">Old leaves</tissue>
    </source>
</reference>
<comment type="caution">
    <text evidence="1">The sequence shown here is derived from an EMBL/GenBank/DDBJ whole genome shotgun (WGS) entry which is preliminary data.</text>
</comment>